<dbReference type="Gramene" id="AET5Gv20181100.5">
    <property type="protein sequence ID" value="AET5Gv20181100.5"/>
    <property type="gene ID" value="AET5Gv20181100"/>
</dbReference>
<dbReference type="EnsemblPlants" id="AET5Gv20181100.5">
    <property type="protein sequence ID" value="AET5Gv20181100.5"/>
    <property type="gene ID" value="AET5Gv20181100"/>
</dbReference>
<organism evidence="1 2">
    <name type="scientific">Aegilops tauschii subsp. strangulata</name>
    <name type="common">Goatgrass</name>
    <dbReference type="NCBI Taxonomy" id="200361"/>
    <lineage>
        <taxon>Eukaryota</taxon>
        <taxon>Viridiplantae</taxon>
        <taxon>Streptophyta</taxon>
        <taxon>Embryophyta</taxon>
        <taxon>Tracheophyta</taxon>
        <taxon>Spermatophyta</taxon>
        <taxon>Magnoliopsida</taxon>
        <taxon>Liliopsida</taxon>
        <taxon>Poales</taxon>
        <taxon>Poaceae</taxon>
        <taxon>BOP clade</taxon>
        <taxon>Pooideae</taxon>
        <taxon>Triticodae</taxon>
        <taxon>Triticeae</taxon>
        <taxon>Triticinae</taxon>
        <taxon>Aegilops</taxon>
    </lineage>
</organism>
<keyword evidence="2" id="KW-1185">Reference proteome</keyword>
<dbReference type="Proteomes" id="UP000015105">
    <property type="component" value="Chromosome 5D"/>
</dbReference>
<protein>
    <submittedName>
        <fullName evidence="1">Uncharacterized protein</fullName>
    </submittedName>
</protein>
<reference evidence="1" key="3">
    <citation type="journal article" date="2017" name="Nature">
        <title>Genome sequence of the progenitor of the wheat D genome Aegilops tauschii.</title>
        <authorList>
            <person name="Luo M.C."/>
            <person name="Gu Y.Q."/>
            <person name="Puiu D."/>
            <person name="Wang H."/>
            <person name="Twardziok S.O."/>
            <person name="Deal K.R."/>
            <person name="Huo N."/>
            <person name="Zhu T."/>
            <person name="Wang L."/>
            <person name="Wang Y."/>
            <person name="McGuire P.E."/>
            <person name="Liu S."/>
            <person name="Long H."/>
            <person name="Ramasamy R.K."/>
            <person name="Rodriguez J.C."/>
            <person name="Van S.L."/>
            <person name="Yuan L."/>
            <person name="Wang Z."/>
            <person name="Xia Z."/>
            <person name="Xiao L."/>
            <person name="Anderson O.D."/>
            <person name="Ouyang S."/>
            <person name="Liang Y."/>
            <person name="Zimin A.V."/>
            <person name="Pertea G."/>
            <person name="Qi P."/>
            <person name="Bennetzen J.L."/>
            <person name="Dai X."/>
            <person name="Dawson M.W."/>
            <person name="Muller H.G."/>
            <person name="Kugler K."/>
            <person name="Rivarola-Duarte L."/>
            <person name="Spannagl M."/>
            <person name="Mayer K.F.X."/>
            <person name="Lu F.H."/>
            <person name="Bevan M.W."/>
            <person name="Leroy P."/>
            <person name="Li P."/>
            <person name="You F.M."/>
            <person name="Sun Q."/>
            <person name="Liu Z."/>
            <person name="Lyons E."/>
            <person name="Wicker T."/>
            <person name="Salzberg S.L."/>
            <person name="Devos K.M."/>
            <person name="Dvorak J."/>
        </authorList>
    </citation>
    <scope>NUCLEOTIDE SEQUENCE [LARGE SCALE GENOMIC DNA]</scope>
    <source>
        <strain evidence="1">cv. AL8/78</strain>
    </source>
</reference>
<reference evidence="2" key="1">
    <citation type="journal article" date="2014" name="Science">
        <title>Ancient hybridizations among the ancestral genomes of bread wheat.</title>
        <authorList>
            <consortium name="International Wheat Genome Sequencing Consortium,"/>
            <person name="Marcussen T."/>
            <person name="Sandve S.R."/>
            <person name="Heier L."/>
            <person name="Spannagl M."/>
            <person name="Pfeifer M."/>
            <person name="Jakobsen K.S."/>
            <person name="Wulff B.B."/>
            <person name="Steuernagel B."/>
            <person name="Mayer K.F."/>
            <person name="Olsen O.A."/>
        </authorList>
    </citation>
    <scope>NUCLEOTIDE SEQUENCE [LARGE SCALE GENOMIC DNA]</scope>
    <source>
        <strain evidence="2">cv. AL8/78</strain>
    </source>
</reference>
<dbReference type="AlphaFoldDB" id="A0A453JSY4"/>
<evidence type="ECO:0000313" key="1">
    <source>
        <dbReference type="EnsemblPlants" id="AET5Gv20181100.5"/>
    </source>
</evidence>
<accession>A0A453JSY4</accession>
<reference evidence="1" key="4">
    <citation type="submission" date="2019-03" db="UniProtKB">
        <authorList>
            <consortium name="EnsemblPlants"/>
        </authorList>
    </citation>
    <scope>IDENTIFICATION</scope>
</reference>
<name>A0A453JSY4_AEGTS</name>
<reference evidence="2" key="2">
    <citation type="journal article" date="2017" name="Nat. Plants">
        <title>The Aegilops tauschii genome reveals multiple impacts of transposons.</title>
        <authorList>
            <person name="Zhao G."/>
            <person name="Zou C."/>
            <person name="Li K."/>
            <person name="Wang K."/>
            <person name="Li T."/>
            <person name="Gao L."/>
            <person name="Zhang X."/>
            <person name="Wang H."/>
            <person name="Yang Z."/>
            <person name="Liu X."/>
            <person name="Jiang W."/>
            <person name="Mao L."/>
            <person name="Kong X."/>
            <person name="Jiao Y."/>
            <person name="Jia J."/>
        </authorList>
    </citation>
    <scope>NUCLEOTIDE SEQUENCE [LARGE SCALE GENOMIC DNA]</scope>
    <source>
        <strain evidence="2">cv. AL8/78</strain>
    </source>
</reference>
<evidence type="ECO:0000313" key="2">
    <source>
        <dbReference type="Proteomes" id="UP000015105"/>
    </source>
</evidence>
<sequence length="60" mass="6641">MCIKKFKDSTKVVSKRSVTFGGCHYAFAVSLITSSSFYFSCNVVSSTEVVSSSLIFVRSW</sequence>
<proteinExistence type="predicted"/>
<reference evidence="1" key="5">
    <citation type="journal article" date="2021" name="G3 (Bethesda)">
        <title>Aegilops tauschii genome assembly Aet v5.0 features greater sequence contiguity and improved annotation.</title>
        <authorList>
            <person name="Wang L."/>
            <person name="Zhu T."/>
            <person name="Rodriguez J.C."/>
            <person name="Deal K.R."/>
            <person name="Dubcovsky J."/>
            <person name="McGuire P.E."/>
            <person name="Lux T."/>
            <person name="Spannagl M."/>
            <person name="Mayer K.F.X."/>
            <person name="Baldrich P."/>
            <person name="Meyers B.C."/>
            <person name="Huo N."/>
            <person name="Gu Y.Q."/>
            <person name="Zhou H."/>
            <person name="Devos K.M."/>
            <person name="Bennetzen J.L."/>
            <person name="Unver T."/>
            <person name="Budak H."/>
            <person name="Gulick P.J."/>
            <person name="Galiba G."/>
            <person name="Kalapos B."/>
            <person name="Nelson D.R."/>
            <person name="Li P."/>
            <person name="You F.M."/>
            <person name="Luo M.C."/>
            <person name="Dvorak J."/>
        </authorList>
    </citation>
    <scope>NUCLEOTIDE SEQUENCE [LARGE SCALE GENOMIC DNA]</scope>
    <source>
        <strain evidence="1">cv. AL8/78</strain>
    </source>
</reference>